<evidence type="ECO:0000259" key="1">
    <source>
        <dbReference type="Pfam" id="PF05168"/>
    </source>
</evidence>
<keyword evidence="3" id="KW-1185">Reference proteome</keyword>
<dbReference type="Proteomes" id="UP000008136">
    <property type="component" value="Chromosome"/>
</dbReference>
<sequence length="53" mass="6330">MPERSRDWIRQAKRDFEMAEEAMRDGFYGVVMLCCTAGCQKKLLKLCFRKWVP</sequence>
<dbReference type="STRING" id="693661.Arcve_0472"/>
<evidence type="ECO:0000313" key="2">
    <source>
        <dbReference type="EMBL" id="AEA46504.1"/>
    </source>
</evidence>
<reference evidence="2 3" key="1">
    <citation type="submission" date="2011-03" db="EMBL/GenBank/DDBJ databases">
        <title>The complete genome of Archaeoglobus veneficus SNP6.</title>
        <authorList>
            <consortium name="US DOE Joint Genome Institute (JGI-PGF)"/>
            <person name="Lucas S."/>
            <person name="Copeland A."/>
            <person name="Lapidus A."/>
            <person name="Bruce D."/>
            <person name="Goodwin L."/>
            <person name="Pitluck S."/>
            <person name="Kyrpides N."/>
            <person name="Mavromatis K."/>
            <person name="Pagani I."/>
            <person name="Ivanova N."/>
            <person name="Mikhailova N."/>
            <person name="Lu M."/>
            <person name="Detter J.C."/>
            <person name="Tapia R."/>
            <person name="Han C."/>
            <person name="Land M."/>
            <person name="Hauser L."/>
            <person name="Markowitz V."/>
            <person name="Cheng J.-F."/>
            <person name="Hugenholtz P."/>
            <person name="Woyke T."/>
            <person name="Wu D."/>
            <person name="Spring S."/>
            <person name="Brambilla E."/>
            <person name="Klenk H.-P."/>
            <person name="Eisen J.A."/>
        </authorList>
    </citation>
    <scope>NUCLEOTIDE SEQUENCE [LARGE SCALE GENOMIC DNA]</scope>
    <source>
        <strain>SNP6</strain>
    </source>
</reference>
<protein>
    <submittedName>
        <fullName evidence="2">HEPN domain protein</fullName>
    </submittedName>
</protein>
<feature type="domain" description="HEPN" evidence="1">
    <location>
        <begin position="6"/>
        <end position="34"/>
    </location>
</feature>
<name>F2KPZ7_ARCVS</name>
<organism evidence="2 3">
    <name type="scientific">Archaeoglobus veneficus (strain DSM 11195 / SNP6)</name>
    <dbReference type="NCBI Taxonomy" id="693661"/>
    <lineage>
        <taxon>Archaea</taxon>
        <taxon>Methanobacteriati</taxon>
        <taxon>Methanobacteriota</taxon>
        <taxon>Archaeoglobi</taxon>
        <taxon>Archaeoglobales</taxon>
        <taxon>Archaeoglobaceae</taxon>
        <taxon>Archaeoglobus</taxon>
    </lineage>
</organism>
<dbReference type="AlphaFoldDB" id="F2KPZ7"/>
<dbReference type="SUPFAM" id="SSF81593">
    <property type="entry name" value="Nucleotidyltransferase substrate binding subunit/domain"/>
    <property type="match status" value="1"/>
</dbReference>
<dbReference type="eggNOG" id="arCOG01191">
    <property type="taxonomic scope" value="Archaea"/>
</dbReference>
<accession>F2KPZ7</accession>
<dbReference type="RefSeq" id="WP_013683178.1">
    <property type="nucleotide sequence ID" value="NC_015320.1"/>
</dbReference>
<dbReference type="HOGENOM" id="CLU_3056926_0_0_2"/>
<proteinExistence type="predicted"/>
<dbReference type="EMBL" id="CP002588">
    <property type="protein sequence ID" value="AEA46504.1"/>
    <property type="molecule type" value="Genomic_DNA"/>
</dbReference>
<dbReference type="Gene3D" id="1.20.120.330">
    <property type="entry name" value="Nucleotidyltransferases domain 2"/>
    <property type="match status" value="1"/>
</dbReference>
<dbReference type="GeneID" id="77174587"/>
<dbReference type="Pfam" id="PF05168">
    <property type="entry name" value="HEPN"/>
    <property type="match status" value="1"/>
</dbReference>
<evidence type="ECO:0000313" key="3">
    <source>
        <dbReference type="Proteomes" id="UP000008136"/>
    </source>
</evidence>
<dbReference type="InterPro" id="IPR007842">
    <property type="entry name" value="HEPN_dom"/>
</dbReference>
<dbReference type="KEGG" id="ave:Arcve_0472"/>
<gene>
    <name evidence="2" type="ordered locus">Arcve_0472</name>
</gene>